<proteinExistence type="predicted"/>
<dbReference type="SUPFAM" id="SSF69593">
    <property type="entry name" value="Glycerol-3-phosphate (1)-acyltransferase"/>
    <property type="match status" value="1"/>
</dbReference>
<sequence>MPRRWLHRLYEYFALWFGLALLGAISLTWTLLAVPLYYVLPKRWAVPLGRWASTTGFRIYLGALSLIGACRFDLSALDSLRDEGPMIVAPNHPCLLDALMVISRLPNMACIMKVDIVDNVFLGAGARLAGYIRNDAQLSMIRQSVAELKNGSQLLIFPEGTRTTRWPVNICKGTAALIASRARVPIQTVFIETDSAYLGKGWPLFRRPPMPITYRIRLGRRFDPPEKAGVFTEELERYFIDELRDAPHFLPPDAPQATESGTARQT</sequence>
<keyword evidence="2 7" id="KW-0808">Transferase</keyword>
<keyword evidence="3 7" id="KW-0012">Acyltransferase</keyword>
<dbReference type="EMBL" id="LDUG01000016">
    <property type="protein sequence ID" value="KVW97391.1"/>
    <property type="molecule type" value="Genomic_DNA"/>
</dbReference>
<comment type="pathway">
    <text evidence="1">Lipid metabolism.</text>
</comment>
<protein>
    <submittedName>
        <fullName evidence="7">Acyltransferase</fullName>
    </submittedName>
</protein>
<dbReference type="AlphaFoldDB" id="A0A106BRR4"/>
<gene>
    <name evidence="7" type="ORF">ABW22_04170</name>
</gene>
<keyword evidence="5" id="KW-0812">Transmembrane</keyword>
<accession>A0A106BRR4</accession>
<dbReference type="GO" id="GO:0006654">
    <property type="term" value="P:phosphatidic acid biosynthetic process"/>
    <property type="evidence" value="ECO:0007669"/>
    <property type="project" value="TreeGrafter"/>
</dbReference>
<feature type="transmembrane region" description="Helical" evidence="5">
    <location>
        <begin position="12"/>
        <end position="39"/>
    </location>
</feature>
<evidence type="ECO:0000313" key="7">
    <source>
        <dbReference type="EMBL" id="KVW97391.1"/>
    </source>
</evidence>
<dbReference type="InterPro" id="IPR002123">
    <property type="entry name" value="Plipid/glycerol_acylTrfase"/>
</dbReference>
<keyword evidence="8" id="KW-1185">Reference proteome</keyword>
<dbReference type="Proteomes" id="UP000064243">
    <property type="component" value="Unassembled WGS sequence"/>
</dbReference>
<evidence type="ECO:0000256" key="5">
    <source>
        <dbReference type="SAM" id="Phobius"/>
    </source>
</evidence>
<organism evidence="7 8">
    <name type="scientific">Thiobacillus denitrificans</name>
    <dbReference type="NCBI Taxonomy" id="36861"/>
    <lineage>
        <taxon>Bacteria</taxon>
        <taxon>Pseudomonadati</taxon>
        <taxon>Pseudomonadota</taxon>
        <taxon>Betaproteobacteria</taxon>
        <taxon>Nitrosomonadales</taxon>
        <taxon>Thiobacillaceae</taxon>
        <taxon>Thiobacillus</taxon>
    </lineage>
</organism>
<dbReference type="GO" id="GO:0003841">
    <property type="term" value="F:1-acylglycerol-3-phosphate O-acyltransferase activity"/>
    <property type="evidence" value="ECO:0007669"/>
    <property type="project" value="TreeGrafter"/>
</dbReference>
<dbReference type="PANTHER" id="PTHR10434">
    <property type="entry name" value="1-ACYL-SN-GLYCEROL-3-PHOSPHATE ACYLTRANSFERASE"/>
    <property type="match status" value="1"/>
</dbReference>
<keyword evidence="5" id="KW-0472">Membrane</keyword>
<dbReference type="OrthoDB" id="9812274at2"/>
<dbReference type="Pfam" id="PF01553">
    <property type="entry name" value="Acyltransferase"/>
    <property type="match status" value="1"/>
</dbReference>
<name>A0A106BRR4_THIDE</name>
<dbReference type="CDD" id="cd07989">
    <property type="entry name" value="LPLAT_AGPAT-like"/>
    <property type="match status" value="1"/>
</dbReference>
<evidence type="ECO:0000256" key="3">
    <source>
        <dbReference type="ARBA" id="ARBA00023315"/>
    </source>
</evidence>
<dbReference type="PANTHER" id="PTHR10434:SF66">
    <property type="entry name" value="PHOSPHOLIPID_GLYCEROL ACYLTRANSFERASE DOMAIN-CONTAINING PROTEIN"/>
    <property type="match status" value="1"/>
</dbReference>
<evidence type="ECO:0000256" key="2">
    <source>
        <dbReference type="ARBA" id="ARBA00022679"/>
    </source>
</evidence>
<keyword evidence="5" id="KW-1133">Transmembrane helix</keyword>
<feature type="region of interest" description="Disordered" evidence="4">
    <location>
        <begin position="247"/>
        <end position="266"/>
    </location>
</feature>
<dbReference type="PATRIC" id="fig|36861.3.peg.286"/>
<evidence type="ECO:0000256" key="4">
    <source>
        <dbReference type="SAM" id="MobiDB-lite"/>
    </source>
</evidence>
<evidence type="ECO:0000313" key="8">
    <source>
        <dbReference type="Proteomes" id="UP000064243"/>
    </source>
</evidence>
<evidence type="ECO:0000259" key="6">
    <source>
        <dbReference type="SMART" id="SM00563"/>
    </source>
</evidence>
<feature type="compositionally biased region" description="Polar residues" evidence="4">
    <location>
        <begin position="257"/>
        <end position="266"/>
    </location>
</feature>
<comment type="caution">
    <text evidence="7">The sequence shown here is derived from an EMBL/GenBank/DDBJ whole genome shotgun (WGS) entry which is preliminary data.</text>
</comment>
<evidence type="ECO:0000256" key="1">
    <source>
        <dbReference type="ARBA" id="ARBA00005189"/>
    </source>
</evidence>
<reference evidence="7 8" key="1">
    <citation type="journal article" date="2015" name="Appl. Environ. Microbiol.">
        <title>Aerobic and Anaerobic Thiosulfate Oxidation by a Cold-Adapted, Subglacial Chemoautotroph.</title>
        <authorList>
            <person name="Harrold Z.R."/>
            <person name="Skidmore M.L."/>
            <person name="Hamilton T.L."/>
            <person name="Desch L."/>
            <person name="Amada K."/>
            <person name="van Gelder W."/>
            <person name="Glover K."/>
            <person name="Roden E.E."/>
            <person name="Boyd E.S."/>
        </authorList>
    </citation>
    <scope>NUCLEOTIDE SEQUENCE [LARGE SCALE GENOMIC DNA]</scope>
    <source>
        <strain evidence="7 8">RG</strain>
    </source>
</reference>
<dbReference type="SMART" id="SM00563">
    <property type="entry name" value="PlsC"/>
    <property type="match status" value="1"/>
</dbReference>
<feature type="domain" description="Phospholipid/glycerol acyltransferase" evidence="6">
    <location>
        <begin position="86"/>
        <end position="194"/>
    </location>
</feature>